<keyword evidence="10" id="KW-1185">Reference proteome</keyword>
<keyword evidence="3 7" id="KW-1133">Transmembrane helix</keyword>
<evidence type="ECO:0000256" key="5">
    <source>
        <dbReference type="ARBA" id="ARBA00038359"/>
    </source>
</evidence>
<sequence>MWSARSHDDDNPHSFINPEKELNAGLWSLFAGATILLAVRVWIKVTRRHGLWWDDYILVVSWMILTINNSLISVEYATGYVADKWDDRMHILINVTSCGTLIGQALTKTAFGVTLLKLTKGSSWMRYILWFCIVTMNGYMIAKVFLQWAKVCGKASYQNWYRLNFCIDWKFRDDFKEGGNIYNIIMDFVFALFPWILTWNLTMRKSEKIGLCATMSLGMMVAIVAAARTDWKQDNNVKDEGYFLRNAMSNIWYSSEVAGTIMVQCIPVLRPLVRDLTTSLTSERINTTNKTRHEGFSQWTGSAALTNTNYSVGCWSEADAAEKGHSGKKGHVSMEMDDIPEEELGLDPQNKKTAWKKRGSVVDIN</sequence>
<evidence type="ECO:0000256" key="1">
    <source>
        <dbReference type="ARBA" id="ARBA00004141"/>
    </source>
</evidence>
<comment type="similarity">
    <text evidence="5">Belongs to the SAT4 family.</text>
</comment>
<keyword evidence="4 7" id="KW-0472">Membrane</keyword>
<dbReference type="OrthoDB" id="5417887at2759"/>
<dbReference type="InterPro" id="IPR049326">
    <property type="entry name" value="Rhodopsin_dom_fungi"/>
</dbReference>
<dbReference type="InterPro" id="IPR052337">
    <property type="entry name" value="SAT4-like"/>
</dbReference>
<evidence type="ECO:0000256" key="2">
    <source>
        <dbReference type="ARBA" id="ARBA00022692"/>
    </source>
</evidence>
<feature type="domain" description="Rhodopsin" evidence="8">
    <location>
        <begin position="39"/>
        <end position="274"/>
    </location>
</feature>
<dbReference type="GO" id="GO:0016020">
    <property type="term" value="C:membrane"/>
    <property type="evidence" value="ECO:0007669"/>
    <property type="project" value="UniProtKB-SubCell"/>
</dbReference>
<dbReference type="PANTHER" id="PTHR33048">
    <property type="entry name" value="PTH11-LIKE INTEGRAL MEMBRANE PROTEIN (AFU_ORTHOLOGUE AFUA_5G11245)"/>
    <property type="match status" value="1"/>
</dbReference>
<evidence type="ECO:0000259" key="8">
    <source>
        <dbReference type="Pfam" id="PF20684"/>
    </source>
</evidence>
<dbReference type="EMBL" id="MU005772">
    <property type="protein sequence ID" value="KAF2708145.1"/>
    <property type="molecule type" value="Genomic_DNA"/>
</dbReference>
<dbReference type="Proteomes" id="UP000799428">
    <property type="component" value="Unassembled WGS sequence"/>
</dbReference>
<feature type="region of interest" description="Disordered" evidence="6">
    <location>
        <begin position="342"/>
        <end position="365"/>
    </location>
</feature>
<feature type="transmembrane region" description="Helical" evidence="7">
    <location>
        <begin position="181"/>
        <end position="202"/>
    </location>
</feature>
<accession>A0A6G1K6I7</accession>
<evidence type="ECO:0000256" key="3">
    <source>
        <dbReference type="ARBA" id="ARBA00022989"/>
    </source>
</evidence>
<dbReference type="PANTHER" id="PTHR33048:SF147">
    <property type="entry name" value="INTEGRAL MEMBRANE PROTEIN"/>
    <property type="match status" value="1"/>
</dbReference>
<evidence type="ECO:0000313" key="9">
    <source>
        <dbReference type="EMBL" id="KAF2708145.1"/>
    </source>
</evidence>
<evidence type="ECO:0000313" key="10">
    <source>
        <dbReference type="Proteomes" id="UP000799428"/>
    </source>
</evidence>
<evidence type="ECO:0000256" key="4">
    <source>
        <dbReference type="ARBA" id="ARBA00023136"/>
    </source>
</evidence>
<evidence type="ECO:0000256" key="6">
    <source>
        <dbReference type="SAM" id="MobiDB-lite"/>
    </source>
</evidence>
<feature type="transmembrane region" description="Helical" evidence="7">
    <location>
        <begin position="92"/>
        <end position="116"/>
    </location>
</feature>
<feature type="transmembrane region" description="Helical" evidence="7">
    <location>
        <begin position="251"/>
        <end position="269"/>
    </location>
</feature>
<name>A0A6G1K6I7_9PLEO</name>
<organism evidence="9 10">
    <name type="scientific">Pleomassaria siparia CBS 279.74</name>
    <dbReference type="NCBI Taxonomy" id="1314801"/>
    <lineage>
        <taxon>Eukaryota</taxon>
        <taxon>Fungi</taxon>
        <taxon>Dikarya</taxon>
        <taxon>Ascomycota</taxon>
        <taxon>Pezizomycotina</taxon>
        <taxon>Dothideomycetes</taxon>
        <taxon>Pleosporomycetidae</taxon>
        <taxon>Pleosporales</taxon>
        <taxon>Pleomassariaceae</taxon>
        <taxon>Pleomassaria</taxon>
    </lineage>
</organism>
<dbReference type="Pfam" id="PF20684">
    <property type="entry name" value="Fung_rhodopsin"/>
    <property type="match status" value="1"/>
</dbReference>
<protein>
    <recommendedName>
        <fullName evidence="8">Rhodopsin domain-containing protein</fullName>
    </recommendedName>
</protein>
<comment type="subcellular location">
    <subcellularLocation>
        <location evidence="1">Membrane</location>
        <topology evidence="1">Multi-pass membrane protein</topology>
    </subcellularLocation>
</comment>
<proteinExistence type="inferred from homology"/>
<feature type="transmembrane region" description="Helical" evidence="7">
    <location>
        <begin position="55"/>
        <end position="72"/>
    </location>
</feature>
<feature type="transmembrane region" description="Helical" evidence="7">
    <location>
        <begin position="128"/>
        <end position="149"/>
    </location>
</feature>
<reference evidence="9" key="1">
    <citation type="journal article" date="2020" name="Stud. Mycol.">
        <title>101 Dothideomycetes genomes: a test case for predicting lifestyles and emergence of pathogens.</title>
        <authorList>
            <person name="Haridas S."/>
            <person name="Albert R."/>
            <person name="Binder M."/>
            <person name="Bloem J."/>
            <person name="Labutti K."/>
            <person name="Salamov A."/>
            <person name="Andreopoulos B."/>
            <person name="Baker S."/>
            <person name="Barry K."/>
            <person name="Bills G."/>
            <person name="Bluhm B."/>
            <person name="Cannon C."/>
            <person name="Castanera R."/>
            <person name="Culley D."/>
            <person name="Daum C."/>
            <person name="Ezra D."/>
            <person name="Gonzalez J."/>
            <person name="Henrissat B."/>
            <person name="Kuo A."/>
            <person name="Liang C."/>
            <person name="Lipzen A."/>
            <person name="Lutzoni F."/>
            <person name="Magnuson J."/>
            <person name="Mondo S."/>
            <person name="Nolan M."/>
            <person name="Ohm R."/>
            <person name="Pangilinan J."/>
            <person name="Park H.-J."/>
            <person name="Ramirez L."/>
            <person name="Alfaro M."/>
            <person name="Sun H."/>
            <person name="Tritt A."/>
            <person name="Yoshinaga Y."/>
            <person name="Zwiers L.-H."/>
            <person name="Turgeon B."/>
            <person name="Goodwin S."/>
            <person name="Spatafora J."/>
            <person name="Crous P."/>
            <person name="Grigoriev I."/>
        </authorList>
    </citation>
    <scope>NUCLEOTIDE SEQUENCE</scope>
    <source>
        <strain evidence="9">CBS 279.74</strain>
    </source>
</reference>
<feature type="transmembrane region" description="Helical" evidence="7">
    <location>
        <begin position="24"/>
        <end position="43"/>
    </location>
</feature>
<evidence type="ECO:0000256" key="7">
    <source>
        <dbReference type="SAM" id="Phobius"/>
    </source>
</evidence>
<feature type="transmembrane region" description="Helical" evidence="7">
    <location>
        <begin position="209"/>
        <end position="231"/>
    </location>
</feature>
<keyword evidence="2 7" id="KW-0812">Transmembrane</keyword>
<dbReference type="AlphaFoldDB" id="A0A6G1K6I7"/>
<gene>
    <name evidence="9" type="ORF">K504DRAFT_468513</name>
</gene>